<evidence type="ECO:0000256" key="2">
    <source>
        <dbReference type="ARBA" id="ARBA00022679"/>
    </source>
</evidence>
<sequence length="129" mass="14777">HKNIKFRINKEKQDMYFQFDKFQISQCFNNLIKNAVEAVEKIPNPSISINLKTENNKIFIEVIDNGIGISKEMANKIFEPYFTTKNKGTGLGLSIVKKIIEDHNGKIKIDKNKQMAGTTSLIIFENLNV</sequence>
<dbReference type="GO" id="GO:0005524">
    <property type="term" value="F:ATP binding"/>
    <property type="evidence" value="ECO:0007669"/>
    <property type="project" value="UniProtKB-KW"/>
</dbReference>
<feature type="non-terminal residue" evidence="8">
    <location>
        <position position="1"/>
    </location>
</feature>
<dbReference type="PANTHER" id="PTHR43065">
    <property type="entry name" value="SENSOR HISTIDINE KINASE"/>
    <property type="match status" value="1"/>
</dbReference>
<evidence type="ECO:0000256" key="6">
    <source>
        <dbReference type="ARBA" id="ARBA00023012"/>
    </source>
</evidence>
<evidence type="ECO:0000259" key="7">
    <source>
        <dbReference type="PROSITE" id="PS50109"/>
    </source>
</evidence>
<dbReference type="InterPro" id="IPR005467">
    <property type="entry name" value="His_kinase_dom"/>
</dbReference>
<proteinExistence type="predicted"/>
<accession>A0A382S248</accession>
<dbReference type="PROSITE" id="PS50109">
    <property type="entry name" value="HIS_KIN"/>
    <property type="match status" value="1"/>
</dbReference>
<protein>
    <recommendedName>
        <fullName evidence="7">Histidine kinase domain-containing protein</fullName>
    </recommendedName>
</protein>
<name>A0A382S248_9ZZZZ</name>
<reference evidence="8" key="1">
    <citation type="submission" date="2018-05" db="EMBL/GenBank/DDBJ databases">
        <authorList>
            <person name="Lanie J.A."/>
            <person name="Ng W.-L."/>
            <person name="Kazmierczak K.M."/>
            <person name="Andrzejewski T.M."/>
            <person name="Davidsen T.M."/>
            <person name="Wayne K.J."/>
            <person name="Tettelin H."/>
            <person name="Glass J.I."/>
            <person name="Rusch D."/>
            <person name="Podicherti R."/>
            <person name="Tsui H.-C.T."/>
            <person name="Winkler M.E."/>
        </authorList>
    </citation>
    <scope>NUCLEOTIDE SEQUENCE</scope>
</reference>
<organism evidence="8">
    <name type="scientific">marine metagenome</name>
    <dbReference type="NCBI Taxonomy" id="408172"/>
    <lineage>
        <taxon>unclassified sequences</taxon>
        <taxon>metagenomes</taxon>
        <taxon>ecological metagenomes</taxon>
    </lineage>
</organism>
<evidence type="ECO:0000256" key="5">
    <source>
        <dbReference type="ARBA" id="ARBA00022840"/>
    </source>
</evidence>
<dbReference type="InterPro" id="IPR003594">
    <property type="entry name" value="HATPase_dom"/>
</dbReference>
<feature type="domain" description="Histidine kinase" evidence="7">
    <location>
        <begin position="1"/>
        <end position="128"/>
    </location>
</feature>
<keyword evidence="1" id="KW-0597">Phosphoprotein</keyword>
<evidence type="ECO:0000313" key="8">
    <source>
        <dbReference type="EMBL" id="SVD04009.1"/>
    </source>
</evidence>
<keyword evidence="3" id="KW-0547">Nucleotide-binding</keyword>
<dbReference type="InterPro" id="IPR036890">
    <property type="entry name" value="HATPase_C_sf"/>
</dbReference>
<dbReference type="SMART" id="SM00387">
    <property type="entry name" value="HATPase_c"/>
    <property type="match status" value="1"/>
</dbReference>
<gene>
    <name evidence="8" type="ORF">METZ01_LOCUS356863</name>
</gene>
<keyword evidence="2" id="KW-0808">Transferase</keyword>
<dbReference type="SUPFAM" id="SSF55874">
    <property type="entry name" value="ATPase domain of HSP90 chaperone/DNA topoisomerase II/histidine kinase"/>
    <property type="match status" value="1"/>
</dbReference>
<dbReference type="AlphaFoldDB" id="A0A382S248"/>
<keyword evidence="6" id="KW-0902">Two-component regulatory system</keyword>
<evidence type="ECO:0000256" key="3">
    <source>
        <dbReference type="ARBA" id="ARBA00022741"/>
    </source>
</evidence>
<keyword evidence="5" id="KW-0067">ATP-binding</keyword>
<evidence type="ECO:0000256" key="1">
    <source>
        <dbReference type="ARBA" id="ARBA00022553"/>
    </source>
</evidence>
<dbReference type="Pfam" id="PF02518">
    <property type="entry name" value="HATPase_c"/>
    <property type="match status" value="1"/>
</dbReference>
<dbReference type="GO" id="GO:0016301">
    <property type="term" value="F:kinase activity"/>
    <property type="evidence" value="ECO:0007669"/>
    <property type="project" value="UniProtKB-KW"/>
</dbReference>
<dbReference type="PRINTS" id="PR00344">
    <property type="entry name" value="BCTRLSENSOR"/>
</dbReference>
<keyword evidence="4" id="KW-0418">Kinase</keyword>
<dbReference type="PANTHER" id="PTHR43065:SF10">
    <property type="entry name" value="PEROXIDE STRESS-ACTIVATED HISTIDINE KINASE MAK3"/>
    <property type="match status" value="1"/>
</dbReference>
<dbReference type="Gene3D" id="3.30.565.10">
    <property type="entry name" value="Histidine kinase-like ATPase, C-terminal domain"/>
    <property type="match status" value="1"/>
</dbReference>
<dbReference type="InterPro" id="IPR004358">
    <property type="entry name" value="Sig_transdc_His_kin-like_C"/>
</dbReference>
<evidence type="ECO:0000256" key="4">
    <source>
        <dbReference type="ARBA" id="ARBA00022777"/>
    </source>
</evidence>
<dbReference type="GO" id="GO:0000160">
    <property type="term" value="P:phosphorelay signal transduction system"/>
    <property type="evidence" value="ECO:0007669"/>
    <property type="project" value="UniProtKB-KW"/>
</dbReference>
<dbReference type="EMBL" id="UINC01125876">
    <property type="protein sequence ID" value="SVD04009.1"/>
    <property type="molecule type" value="Genomic_DNA"/>
</dbReference>